<reference evidence="2 3" key="1">
    <citation type="submission" date="2019-05" db="EMBL/GenBank/DDBJ databases">
        <title>Another draft genome of Portunus trituberculatus and its Hox gene families provides insights of decapod evolution.</title>
        <authorList>
            <person name="Jeong J.-H."/>
            <person name="Song I."/>
            <person name="Kim S."/>
            <person name="Choi T."/>
            <person name="Kim D."/>
            <person name="Ryu S."/>
            <person name="Kim W."/>
        </authorList>
    </citation>
    <scope>NUCLEOTIDE SEQUENCE [LARGE SCALE GENOMIC DNA]</scope>
    <source>
        <tissue evidence="2">Muscle</tissue>
    </source>
</reference>
<comment type="caution">
    <text evidence="2">The sequence shown here is derived from an EMBL/GenBank/DDBJ whole genome shotgun (WGS) entry which is preliminary data.</text>
</comment>
<dbReference type="Proteomes" id="UP000324222">
    <property type="component" value="Unassembled WGS sequence"/>
</dbReference>
<organism evidence="2 3">
    <name type="scientific">Portunus trituberculatus</name>
    <name type="common">Swimming crab</name>
    <name type="synonym">Neptunus trituberculatus</name>
    <dbReference type="NCBI Taxonomy" id="210409"/>
    <lineage>
        <taxon>Eukaryota</taxon>
        <taxon>Metazoa</taxon>
        <taxon>Ecdysozoa</taxon>
        <taxon>Arthropoda</taxon>
        <taxon>Crustacea</taxon>
        <taxon>Multicrustacea</taxon>
        <taxon>Malacostraca</taxon>
        <taxon>Eumalacostraca</taxon>
        <taxon>Eucarida</taxon>
        <taxon>Decapoda</taxon>
        <taxon>Pleocyemata</taxon>
        <taxon>Brachyura</taxon>
        <taxon>Eubrachyura</taxon>
        <taxon>Portunoidea</taxon>
        <taxon>Portunidae</taxon>
        <taxon>Portuninae</taxon>
        <taxon>Portunus</taxon>
    </lineage>
</organism>
<proteinExistence type="predicted"/>
<dbReference type="EMBL" id="VSRR010151232">
    <property type="protein sequence ID" value="MPD06439.1"/>
    <property type="molecule type" value="Genomic_DNA"/>
</dbReference>
<sequence>MLLVFITWLAVHLYKRPAPSSSSPRHLHPDSEVLIGGEFD</sequence>
<protein>
    <submittedName>
        <fullName evidence="2">Uncharacterized protein</fullName>
    </submittedName>
</protein>
<evidence type="ECO:0000256" key="1">
    <source>
        <dbReference type="SAM" id="MobiDB-lite"/>
    </source>
</evidence>
<feature type="region of interest" description="Disordered" evidence="1">
    <location>
        <begin position="17"/>
        <end position="40"/>
    </location>
</feature>
<keyword evidence="3" id="KW-1185">Reference proteome</keyword>
<dbReference type="AlphaFoldDB" id="A0A5B7KMC1"/>
<evidence type="ECO:0000313" key="3">
    <source>
        <dbReference type="Proteomes" id="UP000324222"/>
    </source>
</evidence>
<evidence type="ECO:0000313" key="2">
    <source>
        <dbReference type="EMBL" id="MPD06439.1"/>
    </source>
</evidence>
<gene>
    <name evidence="2" type="ORF">E2C01_102254</name>
</gene>
<name>A0A5B7KMC1_PORTR</name>
<accession>A0A5B7KMC1</accession>